<dbReference type="AlphaFoldDB" id="A0A1J5RH31"/>
<comment type="caution">
    <text evidence="2">The sequence shown here is derived from an EMBL/GenBank/DDBJ whole genome shotgun (WGS) entry which is preliminary data.</text>
</comment>
<gene>
    <name evidence="2" type="ORF">GALL_225590</name>
</gene>
<proteinExistence type="predicted"/>
<evidence type="ECO:0000256" key="1">
    <source>
        <dbReference type="SAM" id="MobiDB-lite"/>
    </source>
</evidence>
<feature type="region of interest" description="Disordered" evidence="1">
    <location>
        <begin position="264"/>
        <end position="295"/>
    </location>
</feature>
<name>A0A1J5RH31_9ZZZZ</name>
<organism evidence="2">
    <name type="scientific">mine drainage metagenome</name>
    <dbReference type="NCBI Taxonomy" id="410659"/>
    <lineage>
        <taxon>unclassified sequences</taxon>
        <taxon>metagenomes</taxon>
        <taxon>ecological metagenomes</taxon>
    </lineage>
</organism>
<feature type="region of interest" description="Disordered" evidence="1">
    <location>
        <begin position="123"/>
        <end position="158"/>
    </location>
</feature>
<protein>
    <submittedName>
        <fullName evidence="2">Uncharacterized protein</fullName>
    </submittedName>
</protein>
<dbReference type="EMBL" id="MLJW01000167">
    <property type="protein sequence ID" value="OIQ95398.1"/>
    <property type="molecule type" value="Genomic_DNA"/>
</dbReference>
<evidence type="ECO:0000313" key="2">
    <source>
        <dbReference type="EMBL" id="OIQ95398.1"/>
    </source>
</evidence>
<accession>A0A1J5RH31</accession>
<sequence length="295" mass="32236">MEGLLVTVRAPAIRHRCIEILHGTPATARQHTRQSFAAGLHHQPATARNGAHQMMELGFDGAEIGKDVGMVVFQVVQHGRARAVMHELRPLVEKRRVVLVGLHHEKAGLAQTRGSFEIHRHAADQKTGAQSRMLENPGQHGRRRRLAMGARHGQGPTPCKNMLGQPLRPADIGLAGVQNGFHQGVAARDCIAHHPELGFERQLIGTIALDQADAQALKLIAHRRIDLGVTARDLMPASLGKCCDSTHEGAADSENMDMHRPIVENRQWDSEAAPSAPHTPGDVKPQQRILAPLRE</sequence>
<reference evidence="2" key="1">
    <citation type="submission" date="2016-10" db="EMBL/GenBank/DDBJ databases">
        <title>Sequence of Gallionella enrichment culture.</title>
        <authorList>
            <person name="Poehlein A."/>
            <person name="Muehling M."/>
            <person name="Daniel R."/>
        </authorList>
    </citation>
    <scope>NUCLEOTIDE SEQUENCE</scope>
</reference>